<dbReference type="InterPro" id="IPR001492">
    <property type="entry name" value="Flagellin"/>
</dbReference>
<dbReference type="GO" id="GO:0009288">
    <property type="term" value="C:bacterial-type flagellum"/>
    <property type="evidence" value="ECO:0007669"/>
    <property type="project" value="InterPro"/>
</dbReference>
<organism evidence="3 4">
    <name type="scientific">Parablautia muri</name>
    <dbReference type="NCBI Taxonomy" id="2320879"/>
    <lineage>
        <taxon>Bacteria</taxon>
        <taxon>Bacillati</taxon>
        <taxon>Bacillota</taxon>
        <taxon>Clostridia</taxon>
        <taxon>Lachnospirales</taxon>
        <taxon>Lachnospiraceae</taxon>
        <taxon>Parablautia</taxon>
    </lineage>
</organism>
<dbReference type="PANTHER" id="PTHR42792:SF2">
    <property type="entry name" value="FLAGELLIN"/>
    <property type="match status" value="1"/>
</dbReference>
<name>A0A9X5BJL2_9FIRM</name>
<evidence type="ECO:0000313" key="4">
    <source>
        <dbReference type="Proteomes" id="UP001154420"/>
    </source>
</evidence>
<proteinExistence type="predicted"/>
<dbReference type="PANTHER" id="PTHR42792">
    <property type="entry name" value="FLAGELLIN"/>
    <property type="match status" value="1"/>
</dbReference>
<evidence type="ECO:0000256" key="1">
    <source>
        <dbReference type="ARBA" id="ARBA00020110"/>
    </source>
</evidence>
<gene>
    <name evidence="3" type="ORF">D5281_20370</name>
</gene>
<dbReference type="SUPFAM" id="SSF64518">
    <property type="entry name" value="Phase 1 flagellin"/>
    <property type="match status" value="1"/>
</dbReference>
<evidence type="ECO:0000259" key="2">
    <source>
        <dbReference type="Pfam" id="PF00669"/>
    </source>
</evidence>
<dbReference type="InterPro" id="IPR001029">
    <property type="entry name" value="Flagellin_N"/>
</dbReference>
<dbReference type="Proteomes" id="UP001154420">
    <property type="component" value="Unassembled WGS sequence"/>
</dbReference>
<accession>A0A9X5BJL2</accession>
<evidence type="ECO:0000313" key="3">
    <source>
        <dbReference type="EMBL" id="NBJ94862.1"/>
    </source>
</evidence>
<dbReference type="PRINTS" id="PR00207">
    <property type="entry name" value="FLAGELLIN"/>
</dbReference>
<dbReference type="GO" id="GO:0005198">
    <property type="term" value="F:structural molecule activity"/>
    <property type="evidence" value="ECO:0007669"/>
    <property type="project" value="InterPro"/>
</dbReference>
<reference evidence="3" key="1">
    <citation type="submission" date="2018-09" db="EMBL/GenBank/DDBJ databases">
        <title>Murine metabolic-syndrome-specific gut microbial biobank.</title>
        <authorList>
            <person name="Liu C."/>
        </authorList>
    </citation>
    <scope>NUCLEOTIDE SEQUENCE</scope>
    <source>
        <strain evidence="3">D42-62</strain>
    </source>
</reference>
<feature type="domain" description="Flagellin N-terminal" evidence="2">
    <location>
        <begin position="6"/>
        <end position="134"/>
    </location>
</feature>
<dbReference type="EMBL" id="QZDT01000053">
    <property type="protein sequence ID" value="NBJ94862.1"/>
    <property type="molecule type" value="Genomic_DNA"/>
</dbReference>
<dbReference type="Pfam" id="PF00669">
    <property type="entry name" value="Flagellin_N"/>
    <property type="match status" value="1"/>
</dbReference>
<dbReference type="OrthoDB" id="9796789at2"/>
<sequence length="293" mass="32411">MTSLQNNLLALNSNRQLKINISKTKKTAEKLSSGYRINRAADDAAGLAISEKMRRRIRGLHQTVENIQEGVGYVQTADGALNEVHDMLQRINELAVKSANGTSSIEDREYIDQEAQALKSELDRIFKTTSFNERLIWEPSDKVLIGTEPKQALEFTQNTKTNDITNANCGVLACNGYTINADKDGVTIVWIGYDGNNYKTENIDWDTLKAQNYRFEMSDYFGAKNPGNLLYDNNGNPVFTCPISFSPQESATIDDIITCINGQVMSGYASVSMSGGFEDNSGNTIKPGFSELT</sequence>
<dbReference type="Gene3D" id="1.20.1330.10">
    <property type="entry name" value="f41 fragment of flagellin, N-terminal domain"/>
    <property type="match status" value="1"/>
</dbReference>
<keyword evidence="4" id="KW-1185">Reference proteome</keyword>
<dbReference type="AlphaFoldDB" id="A0A9X5BJL2"/>
<protein>
    <recommendedName>
        <fullName evidence="1">Flagellin</fullName>
    </recommendedName>
</protein>
<comment type="caution">
    <text evidence="3">The sequence shown here is derived from an EMBL/GenBank/DDBJ whole genome shotgun (WGS) entry which is preliminary data.</text>
</comment>
<dbReference type="RefSeq" id="WP_160561857.1">
    <property type="nucleotide sequence ID" value="NZ_QZDT01000053.1"/>
</dbReference>